<feature type="transmembrane region" description="Helical" evidence="1">
    <location>
        <begin position="215"/>
        <end position="235"/>
    </location>
</feature>
<name>A0A7G3ANH3_LUTLO</name>
<evidence type="ECO:0000256" key="1">
    <source>
        <dbReference type="SAM" id="Phobius"/>
    </source>
</evidence>
<feature type="transmembrane region" description="Helical" evidence="1">
    <location>
        <begin position="138"/>
        <end position="157"/>
    </location>
</feature>
<evidence type="ECO:0000256" key="2">
    <source>
        <dbReference type="SAM" id="SignalP"/>
    </source>
</evidence>
<dbReference type="EMBL" id="GITU01004270">
    <property type="protein sequence ID" value="MBC1172973.1"/>
    <property type="molecule type" value="Transcribed_RNA"/>
</dbReference>
<protein>
    <submittedName>
        <fullName evidence="3">Uncharacterized protein</fullName>
    </submittedName>
</protein>
<feature type="transmembrane region" description="Helical" evidence="1">
    <location>
        <begin position="185"/>
        <end position="209"/>
    </location>
</feature>
<feature type="chain" id="PRO_5028841384" evidence="2">
    <location>
        <begin position="22"/>
        <end position="255"/>
    </location>
</feature>
<keyword evidence="1" id="KW-1133">Transmembrane helix</keyword>
<sequence length="255" mass="28647">MELHVLSTCFLLLNLLLLTTCQLWLGGLTLLETHSSHLLDCLLRHTIGIFDINQPGNSFGLLLFLTLLLIFLITTLGLLFLLIGTFALTIGFFLLLLPPGSCFSPVLLYNGQTCQIFTCLLCFPLSMELHVLPTCLLLLNLLLLTTCQLWLGGLTLLETHSSHLLDCLLRHTIGIFDINQPGNSFGLLLFLTLLLVFLITTLGFLFLLIGTFALTIRFFLQFLLLLLPALFLQFFRIRKVATAPFVIHKFSSWHS</sequence>
<organism evidence="3">
    <name type="scientific">Lutzomyia longipalpis</name>
    <name type="common">Sand fly</name>
    <dbReference type="NCBI Taxonomy" id="7200"/>
    <lineage>
        <taxon>Eukaryota</taxon>
        <taxon>Metazoa</taxon>
        <taxon>Ecdysozoa</taxon>
        <taxon>Arthropoda</taxon>
        <taxon>Hexapoda</taxon>
        <taxon>Insecta</taxon>
        <taxon>Pterygota</taxon>
        <taxon>Neoptera</taxon>
        <taxon>Endopterygota</taxon>
        <taxon>Diptera</taxon>
        <taxon>Nematocera</taxon>
        <taxon>Psychodoidea</taxon>
        <taxon>Psychodidae</taxon>
        <taxon>Lutzomyia</taxon>
        <taxon>Lutzomyia</taxon>
    </lineage>
</organism>
<dbReference type="AlphaFoldDB" id="A0A7G3ANH3"/>
<evidence type="ECO:0000313" key="3">
    <source>
        <dbReference type="EMBL" id="MBC1172973.1"/>
    </source>
</evidence>
<accession>A0A7G3ANH3</accession>
<keyword evidence="1" id="KW-0472">Membrane</keyword>
<proteinExistence type="predicted"/>
<keyword evidence="1" id="KW-0812">Transmembrane</keyword>
<feature type="signal peptide" evidence="2">
    <location>
        <begin position="1"/>
        <end position="21"/>
    </location>
</feature>
<feature type="transmembrane region" description="Helical" evidence="1">
    <location>
        <begin position="62"/>
        <end position="95"/>
    </location>
</feature>
<keyword evidence="2" id="KW-0732">Signal</keyword>
<reference evidence="3" key="1">
    <citation type="journal article" date="2020" name="BMC">
        <title>Leishmania infection induces a limited differential gene expression in the sand fly midgut.</title>
        <authorList>
            <person name="Coutinho-Abreu I.V."/>
            <person name="Serafim T.D."/>
            <person name="Meneses C."/>
            <person name="Kamhawi S."/>
            <person name="Oliveira F."/>
            <person name="Valenzuela J.G."/>
        </authorList>
    </citation>
    <scope>NUCLEOTIDE SEQUENCE</scope>
    <source>
        <strain evidence="3">Jacobina</strain>
        <tissue evidence="3">Midgut</tissue>
    </source>
</reference>